<feature type="transmembrane region" description="Helical" evidence="1">
    <location>
        <begin position="110"/>
        <end position="131"/>
    </location>
</feature>
<sequence>MKRSWLIKMTRAPVGALSKGVMSLPMPDAVYCELVAALFHMRLPIAGMGILFGLAGMTIYMEHGGVVIGLVTAAAVIVTIARLILLTAYRREAHRTVLTVERVRQWERRYAMGSYAFATLLGALSATVLIMHSPLHHLVAVSLIFTFGAGIVSRIGGRPRICVISLLLATVPTIAALALHARNPDAGPMHAEYFVIEALLVAVVTLLSLESVRHLYRSDVERLIAKHDLADLVRQDALTGLPNRLLLRERFQNSLSVTASKDSQLAVHFLDLDGFKVINDRHGHPMGDAVLREVSVRLRSTVRSVDTVARIGGDEFIVVQEGVQHEGEAEMLARRIIKQLSAPYMLMDEPICISVSIGIAMAPRHGVDLEHLTACADAALYRSKRGGKAQLYFCTQEDVANAGRAVA</sequence>
<dbReference type="EMBL" id="JFZA02000034">
    <property type="protein sequence ID" value="KFG89244.1"/>
    <property type="molecule type" value="Genomic_DNA"/>
</dbReference>
<comment type="caution">
    <text evidence="3">The sequence shown here is derived from an EMBL/GenBank/DDBJ whole genome shotgun (WGS) entry which is preliminary data.</text>
</comment>
<dbReference type="PANTHER" id="PTHR46663:SF3">
    <property type="entry name" value="SLL0267 PROTEIN"/>
    <property type="match status" value="1"/>
</dbReference>
<evidence type="ECO:0000313" key="3">
    <source>
        <dbReference type="EMBL" id="KFG89244.1"/>
    </source>
</evidence>
<evidence type="ECO:0000256" key="1">
    <source>
        <dbReference type="SAM" id="Phobius"/>
    </source>
</evidence>
<keyword evidence="1" id="KW-0812">Transmembrane</keyword>
<feature type="transmembrane region" description="Helical" evidence="1">
    <location>
        <begin position="193"/>
        <end position="212"/>
    </location>
</feature>
<dbReference type="InterPro" id="IPR043128">
    <property type="entry name" value="Rev_trsase/Diguanyl_cyclase"/>
</dbReference>
<dbReference type="InterPro" id="IPR029787">
    <property type="entry name" value="Nucleotide_cyclase"/>
</dbReference>
<reference evidence="3" key="1">
    <citation type="submission" date="2014-08" db="EMBL/GenBank/DDBJ databases">
        <title>Draft genome sequences of Sphingobium herbicidovorans.</title>
        <authorList>
            <person name="Gan H.M."/>
            <person name="Gan H.Y."/>
            <person name="Savka M.A."/>
        </authorList>
    </citation>
    <scope>NUCLEOTIDE SEQUENCE [LARGE SCALE GENOMIC DNA]</scope>
    <source>
        <strain evidence="3">NBRC 16415</strain>
    </source>
</reference>
<dbReference type="NCBIfam" id="TIGR00254">
    <property type="entry name" value="GGDEF"/>
    <property type="match status" value="1"/>
</dbReference>
<proteinExistence type="predicted"/>
<evidence type="ECO:0000259" key="2">
    <source>
        <dbReference type="PROSITE" id="PS50887"/>
    </source>
</evidence>
<protein>
    <submittedName>
        <fullName evidence="3">Diguanylate cyclase (GGDEF) domain-containing protein</fullName>
    </submittedName>
</protein>
<dbReference type="STRING" id="76947.GCA_002080435_02169"/>
<feature type="domain" description="GGDEF" evidence="2">
    <location>
        <begin position="263"/>
        <end position="396"/>
    </location>
</feature>
<dbReference type="eggNOG" id="COG2199">
    <property type="taxonomic scope" value="Bacteria"/>
</dbReference>
<gene>
    <name evidence="3" type="ORF">BV98_003071</name>
</gene>
<dbReference type="Gene3D" id="3.30.70.270">
    <property type="match status" value="1"/>
</dbReference>
<keyword evidence="1" id="KW-0472">Membrane</keyword>
<feature type="transmembrane region" description="Helical" evidence="1">
    <location>
        <begin position="137"/>
        <end position="155"/>
    </location>
</feature>
<dbReference type="SUPFAM" id="SSF55073">
    <property type="entry name" value="Nucleotide cyclase"/>
    <property type="match status" value="1"/>
</dbReference>
<dbReference type="InterPro" id="IPR052163">
    <property type="entry name" value="DGC-Regulatory_Protein"/>
</dbReference>
<dbReference type="Pfam" id="PF00990">
    <property type="entry name" value="GGDEF"/>
    <property type="match status" value="1"/>
</dbReference>
<dbReference type="PATRIC" id="fig|1219045.3.peg.3113"/>
<accession>A0A086P776</accession>
<dbReference type="CDD" id="cd01949">
    <property type="entry name" value="GGDEF"/>
    <property type="match status" value="1"/>
</dbReference>
<feature type="transmembrane region" description="Helical" evidence="1">
    <location>
        <begin position="162"/>
        <end position="181"/>
    </location>
</feature>
<dbReference type="AlphaFoldDB" id="A0A086P776"/>
<dbReference type="SMART" id="SM00267">
    <property type="entry name" value="GGDEF"/>
    <property type="match status" value="1"/>
</dbReference>
<keyword evidence="1" id="KW-1133">Transmembrane helix</keyword>
<dbReference type="Proteomes" id="UP000024284">
    <property type="component" value="Unassembled WGS sequence"/>
</dbReference>
<name>A0A086P776_SPHHM</name>
<keyword evidence="4" id="KW-1185">Reference proteome</keyword>
<feature type="transmembrane region" description="Helical" evidence="1">
    <location>
        <begin position="43"/>
        <end position="61"/>
    </location>
</feature>
<evidence type="ECO:0000313" key="4">
    <source>
        <dbReference type="Proteomes" id="UP000024284"/>
    </source>
</evidence>
<dbReference type="InterPro" id="IPR000160">
    <property type="entry name" value="GGDEF_dom"/>
</dbReference>
<dbReference type="PROSITE" id="PS50887">
    <property type="entry name" value="GGDEF"/>
    <property type="match status" value="1"/>
</dbReference>
<dbReference type="PANTHER" id="PTHR46663">
    <property type="entry name" value="DIGUANYLATE CYCLASE DGCT-RELATED"/>
    <property type="match status" value="1"/>
</dbReference>
<feature type="transmembrane region" description="Helical" evidence="1">
    <location>
        <begin position="67"/>
        <end position="89"/>
    </location>
</feature>
<organism evidence="3 4">
    <name type="scientific">Sphingobium herbicidovorans (strain ATCC 700291 / DSM 11019 / CCUG 56400 / KCTC 2939 / LMG 18315 / NBRC 16415 / MH)</name>
    <name type="common">Sphingomonas herbicidovorans</name>
    <dbReference type="NCBI Taxonomy" id="1219045"/>
    <lineage>
        <taxon>Bacteria</taxon>
        <taxon>Pseudomonadati</taxon>
        <taxon>Pseudomonadota</taxon>
        <taxon>Alphaproteobacteria</taxon>
        <taxon>Sphingomonadales</taxon>
        <taxon>Sphingomonadaceae</taxon>
        <taxon>Sphingobium</taxon>
    </lineage>
</organism>